<dbReference type="OrthoDB" id="761598at2759"/>
<comment type="caution">
    <text evidence="2">The sequence shown here is derived from an EMBL/GenBank/DDBJ whole genome shotgun (WGS) entry which is preliminary data.</text>
</comment>
<feature type="transmembrane region" description="Helical" evidence="1">
    <location>
        <begin position="138"/>
        <end position="158"/>
    </location>
</feature>
<dbReference type="AlphaFoldDB" id="A0A835U7L9"/>
<protein>
    <submittedName>
        <fullName evidence="2">Uncharacterized protein</fullName>
    </submittedName>
</protein>
<dbReference type="InterPro" id="IPR006747">
    <property type="entry name" value="DUF599"/>
</dbReference>
<proteinExistence type="predicted"/>
<feature type="transmembrane region" description="Helical" evidence="1">
    <location>
        <begin position="70"/>
        <end position="90"/>
    </location>
</feature>
<dbReference type="EMBL" id="JADCNM010000060">
    <property type="protein sequence ID" value="KAG0451433.1"/>
    <property type="molecule type" value="Genomic_DNA"/>
</dbReference>
<reference evidence="2 3" key="1">
    <citation type="journal article" date="2020" name="Nat. Food">
        <title>A phased Vanilla planifolia genome enables genetic improvement of flavour and production.</title>
        <authorList>
            <person name="Hasing T."/>
            <person name="Tang H."/>
            <person name="Brym M."/>
            <person name="Khazi F."/>
            <person name="Huang T."/>
            <person name="Chambers A.H."/>
        </authorList>
    </citation>
    <scope>NUCLEOTIDE SEQUENCE [LARGE SCALE GENOMIC DNA]</scope>
    <source>
        <tissue evidence="2">Leaf</tissue>
    </source>
</reference>
<dbReference type="PANTHER" id="PTHR31881:SF6">
    <property type="entry name" value="OS09G0494600 PROTEIN"/>
    <property type="match status" value="1"/>
</dbReference>
<dbReference type="Proteomes" id="UP000639772">
    <property type="component" value="Unassembled WGS sequence"/>
</dbReference>
<dbReference type="Pfam" id="PF04654">
    <property type="entry name" value="DUF599"/>
    <property type="match status" value="1"/>
</dbReference>
<accession>A0A835U7L9</accession>
<keyword evidence="1" id="KW-1133">Transmembrane helix</keyword>
<keyword evidence="1" id="KW-0472">Membrane</keyword>
<evidence type="ECO:0000256" key="1">
    <source>
        <dbReference type="SAM" id="Phobius"/>
    </source>
</evidence>
<gene>
    <name evidence="2" type="ORF">HPP92_026238</name>
</gene>
<feature type="transmembrane region" description="Helical" evidence="1">
    <location>
        <begin position="30"/>
        <end position="49"/>
    </location>
</feature>
<name>A0A835U7L9_VANPL</name>
<dbReference type="PANTHER" id="PTHR31881">
    <property type="match status" value="1"/>
</dbReference>
<evidence type="ECO:0000313" key="3">
    <source>
        <dbReference type="Proteomes" id="UP000639772"/>
    </source>
</evidence>
<evidence type="ECO:0000313" key="2">
    <source>
        <dbReference type="EMBL" id="KAG0451433.1"/>
    </source>
</evidence>
<organism evidence="2 3">
    <name type="scientific">Vanilla planifolia</name>
    <name type="common">Vanilla</name>
    <dbReference type="NCBI Taxonomy" id="51239"/>
    <lineage>
        <taxon>Eukaryota</taxon>
        <taxon>Viridiplantae</taxon>
        <taxon>Streptophyta</taxon>
        <taxon>Embryophyta</taxon>
        <taxon>Tracheophyta</taxon>
        <taxon>Spermatophyta</taxon>
        <taxon>Magnoliopsida</taxon>
        <taxon>Liliopsida</taxon>
        <taxon>Asparagales</taxon>
        <taxon>Orchidaceae</taxon>
        <taxon>Vanilloideae</taxon>
        <taxon>Vanilleae</taxon>
        <taxon>Vanilla</taxon>
    </lineage>
</organism>
<sequence>MGPSVRVQDNDKKNILAVQSLRNSLMGSSLVASSSFLVCIALLTFTGTISDKQQLALTSLNQSAVSHKSAALILAFMAVFLCEALSITFLNQLSLVINTLVLDECRVTEGQLLAILEKGMLLATLGNRIFFTAMPLLLWIYSPVLVFGSSLGVVISLYCTDVVPAEKGIADGRTERAGRLLLREVDSREILVLLDLVSGRSDVDCPIEPQCSRWRSIREGDAVASFYGRALCRGDDEDDE</sequence>
<keyword evidence="1" id="KW-0812">Transmembrane</keyword>